<dbReference type="Proteomes" id="UP001190926">
    <property type="component" value="Unassembled WGS sequence"/>
</dbReference>
<name>A0AAD4JEN4_PERFH</name>
<evidence type="ECO:0000313" key="1">
    <source>
        <dbReference type="EMBL" id="KAH6831753.1"/>
    </source>
</evidence>
<comment type="caution">
    <text evidence="1">The sequence shown here is derived from an EMBL/GenBank/DDBJ whole genome shotgun (WGS) entry which is preliminary data.</text>
</comment>
<organism evidence="1 2">
    <name type="scientific">Perilla frutescens var. hirtella</name>
    <name type="common">Perilla citriodora</name>
    <name type="synonym">Perilla setoyensis</name>
    <dbReference type="NCBI Taxonomy" id="608512"/>
    <lineage>
        <taxon>Eukaryota</taxon>
        <taxon>Viridiplantae</taxon>
        <taxon>Streptophyta</taxon>
        <taxon>Embryophyta</taxon>
        <taxon>Tracheophyta</taxon>
        <taxon>Spermatophyta</taxon>
        <taxon>Magnoliopsida</taxon>
        <taxon>eudicotyledons</taxon>
        <taxon>Gunneridae</taxon>
        <taxon>Pentapetalae</taxon>
        <taxon>asterids</taxon>
        <taxon>lamiids</taxon>
        <taxon>Lamiales</taxon>
        <taxon>Lamiaceae</taxon>
        <taxon>Nepetoideae</taxon>
        <taxon>Elsholtzieae</taxon>
        <taxon>Perilla</taxon>
    </lineage>
</organism>
<keyword evidence="2" id="KW-1185">Reference proteome</keyword>
<proteinExistence type="predicted"/>
<dbReference type="AlphaFoldDB" id="A0AAD4JEN4"/>
<accession>A0AAD4JEN4</accession>
<gene>
    <name evidence="1" type="ORF">C2S53_008372</name>
</gene>
<reference evidence="1 2" key="1">
    <citation type="journal article" date="2021" name="Nat. Commun.">
        <title>Incipient diploidization of the medicinal plant Perilla within 10,000 years.</title>
        <authorList>
            <person name="Zhang Y."/>
            <person name="Shen Q."/>
            <person name="Leng L."/>
            <person name="Zhang D."/>
            <person name="Chen S."/>
            <person name="Shi Y."/>
            <person name="Ning Z."/>
            <person name="Chen S."/>
        </authorList>
    </citation>
    <scope>NUCLEOTIDE SEQUENCE [LARGE SCALE GENOMIC DNA]</scope>
    <source>
        <strain evidence="2">cv. PC099</strain>
    </source>
</reference>
<dbReference type="EMBL" id="SDAM02000082">
    <property type="protein sequence ID" value="KAH6831753.1"/>
    <property type="molecule type" value="Genomic_DNA"/>
</dbReference>
<protein>
    <submittedName>
        <fullName evidence="1">Mitochondrial acyl carrier protein 1</fullName>
    </submittedName>
</protein>
<evidence type="ECO:0000313" key="2">
    <source>
        <dbReference type="Proteomes" id="UP001190926"/>
    </source>
</evidence>
<sequence length="78" mass="8691">MASALRSAILRRIRVPVTQSLAVNGSLLTAVRSMSSHGDDHPDNQQVIDRVLDVVKCFPKVDPSKNVVHVDCFDNFFR</sequence>